<evidence type="ECO:0000313" key="2">
    <source>
        <dbReference type="EMBL" id="CAD1835979.1"/>
    </source>
</evidence>
<feature type="domain" description="Ty3 transposon capsid-like protein" evidence="1">
    <location>
        <begin position="149"/>
        <end position="274"/>
    </location>
</feature>
<sequence length="321" mass="37528">MAEGTRFRVLDEHVQSLEQHLHELATGSNKRFEELHLKIEAMMAEEQSHYEALCKDSATTTKKLEQLMEVILNHQQLSSSKDTAGSITQERRILPTPNNSIREDNSSYQLHSRPSQQLPLPRLEFPHFNGDNPKNWVRRYEKYYEIFGIKEQQKLEVAVMHMGPKVDTWFHGYVTERGVMSWEIFAQDVCKRFDSDGLRNVVEEFNKLTQQRTVEDYQEQFEYLRSRLLQTASQFAPEYFLSSFLSGLKEELRSAVKMMYPRSLTQAFEIARLQEQNMAAMLKKSRIWIKNPGSATLSNSSKEAKKLSKIFHWEKKSDIAP</sequence>
<dbReference type="AlphaFoldDB" id="A0A6V7PYJ5"/>
<accession>A0A6V7PYJ5</accession>
<dbReference type="InterPro" id="IPR045358">
    <property type="entry name" value="Ty3_capsid"/>
</dbReference>
<dbReference type="EMBL" id="LR862153">
    <property type="protein sequence ID" value="CAD1835979.1"/>
    <property type="molecule type" value="Genomic_DNA"/>
</dbReference>
<reference evidence="2" key="1">
    <citation type="submission" date="2020-07" db="EMBL/GenBank/DDBJ databases">
        <authorList>
            <person name="Lin J."/>
        </authorList>
    </citation>
    <scope>NUCLEOTIDE SEQUENCE</scope>
</reference>
<evidence type="ECO:0000259" key="1">
    <source>
        <dbReference type="Pfam" id="PF19259"/>
    </source>
</evidence>
<organism evidence="2">
    <name type="scientific">Ananas comosus var. bracteatus</name>
    <name type="common">red pineapple</name>
    <dbReference type="NCBI Taxonomy" id="296719"/>
    <lineage>
        <taxon>Eukaryota</taxon>
        <taxon>Viridiplantae</taxon>
        <taxon>Streptophyta</taxon>
        <taxon>Embryophyta</taxon>
        <taxon>Tracheophyta</taxon>
        <taxon>Spermatophyta</taxon>
        <taxon>Magnoliopsida</taxon>
        <taxon>Liliopsida</taxon>
        <taxon>Poales</taxon>
        <taxon>Bromeliaceae</taxon>
        <taxon>Bromelioideae</taxon>
        <taxon>Ananas</taxon>
    </lineage>
</organism>
<name>A0A6V7PYJ5_ANACO</name>
<gene>
    <name evidence="2" type="ORF">CB5_LOCUS19190</name>
</gene>
<proteinExistence type="predicted"/>
<dbReference type="Pfam" id="PF19259">
    <property type="entry name" value="Ty3_capsid"/>
    <property type="match status" value="1"/>
</dbReference>
<protein>
    <recommendedName>
        <fullName evidence="1">Ty3 transposon capsid-like protein domain-containing protein</fullName>
    </recommendedName>
</protein>